<feature type="region of interest" description="Disordered" evidence="1">
    <location>
        <begin position="118"/>
        <end position="169"/>
    </location>
</feature>
<sequence>MDEVEPAPGESPGADVSWLLDRILQYERRPRDLTQWWEEAQLAAQDTTEKVFQVDFPTWLAYRLSLFASCQNSHFQGQAQLIEKLQWLEKQTQDTKRQLAHQLSSILSPDTREKVANWQKTQSNKRKRTIDVTDDPGFTSATATTRVTSLALPQNQEDSALSPRSSLDTTTEKSNVALSAYLHETCKLFPTGFSRSIVRVPDHKRERPWAASIAMVSPESPYADPAYEMRIELYPNKVQNIARDLFGAVLEISNGVTSVQTKAFSLEPGPSMTLRGCRPSSITEILGPEVGNAVKASFIYQGEKAHELETTSSVSMEILRDASQPGTLSLIMGIHEGYSIYNRLYVNNS</sequence>
<reference evidence="2" key="1">
    <citation type="journal article" date="2012" name="PLoS Genet.">
        <title>Comparative analysis of the genomes of two field isolates of the rice blast fungus Magnaporthe oryzae.</title>
        <authorList>
            <person name="Xue M."/>
            <person name="Yang J."/>
            <person name="Li Z."/>
            <person name="Hu S."/>
            <person name="Yao N."/>
            <person name="Dean R.A."/>
            <person name="Zhao W."/>
            <person name="Shen M."/>
            <person name="Zhang H."/>
            <person name="Li C."/>
            <person name="Liu L."/>
            <person name="Cao L."/>
            <person name="Xu X."/>
            <person name="Xing Y."/>
            <person name="Hsiang T."/>
            <person name="Zhang Z."/>
            <person name="Xu J.R."/>
            <person name="Peng Y.L."/>
        </authorList>
    </citation>
    <scope>NUCLEOTIDE SEQUENCE</scope>
    <source>
        <strain evidence="2">Y34</strain>
    </source>
</reference>
<feature type="compositionally biased region" description="Polar residues" evidence="1">
    <location>
        <begin position="139"/>
        <end position="169"/>
    </location>
</feature>
<accession>A0AA97NT97</accession>
<dbReference type="EMBL" id="JH793099">
    <property type="protein sequence ID" value="ELQ35960.1"/>
    <property type="molecule type" value="Genomic_DNA"/>
</dbReference>
<gene>
    <name evidence="2" type="ORF">OOU_Y34scaffold00676g5</name>
</gene>
<dbReference type="Proteomes" id="UP000011086">
    <property type="component" value="Unassembled WGS sequence"/>
</dbReference>
<protein>
    <submittedName>
        <fullName evidence="2">Uncharacterized protein</fullName>
    </submittedName>
</protein>
<organism evidence="2">
    <name type="scientific">Pyricularia oryzae (strain Y34)</name>
    <name type="common">Rice blast fungus</name>
    <name type="synonym">Magnaporthe oryzae</name>
    <dbReference type="NCBI Taxonomy" id="1143189"/>
    <lineage>
        <taxon>Eukaryota</taxon>
        <taxon>Fungi</taxon>
        <taxon>Dikarya</taxon>
        <taxon>Ascomycota</taxon>
        <taxon>Pezizomycotina</taxon>
        <taxon>Sordariomycetes</taxon>
        <taxon>Sordariomycetidae</taxon>
        <taxon>Magnaporthales</taxon>
        <taxon>Pyriculariaceae</taxon>
        <taxon>Pyricularia</taxon>
    </lineage>
</organism>
<evidence type="ECO:0000256" key="1">
    <source>
        <dbReference type="SAM" id="MobiDB-lite"/>
    </source>
</evidence>
<proteinExistence type="predicted"/>
<dbReference type="AlphaFoldDB" id="A0AA97NT97"/>
<name>A0AA97NT97_PYRO3</name>
<evidence type="ECO:0000313" key="2">
    <source>
        <dbReference type="EMBL" id="ELQ35960.1"/>
    </source>
</evidence>